<keyword evidence="2" id="KW-0732">Signal</keyword>
<reference evidence="3 4" key="1">
    <citation type="submission" date="2018-10" db="EMBL/GenBank/DDBJ databases">
        <title>A high-quality apple genome assembly.</title>
        <authorList>
            <person name="Hu J."/>
        </authorList>
    </citation>
    <scope>NUCLEOTIDE SEQUENCE [LARGE SCALE GENOMIC DNA]</scope>
    <source>
        <strain evidence="4">cv. HFTH1</strain>
        <tissue evidence="3">Young leaf</tissue>
    </source>
</reference>
<organism evidence="3 4">
    <name type="scientific">Malus domestica</name>
    <name type="common">Apple</name>
    <name type="synonym">Pyrus malus</name>
    <dbReference type="NCBI Taxonomy" id="3750"/>
    <lineage>
        <taxon>Eukaryota</taxon>
        <taxon>Viridiplantae</taxon>
        <taxon>Streptophyta</taxon>
        <taxon>Embryophyta</taxon>
        <taxon>Tracheophyta</taxon>
        <taxon>Spermatophyta</taxon>
        <taxon>Magnoliopsida</taxon>
        <taxon>eudicotyledons</taxon>
        <taxon>Gunneridae</taxon>
        <taxon>Pentapetalae</taxon>
        <taxon>rosids</taxon>
        <taxon>fabids</taxon>
        <taxon>Rosales</taxon>
        <taxon>Rosaceae</taxon>
        <taxon>Amygdaloideae</taxon>
        <taxon>Maleae</taxon>
        <taxon>Malus</taxon>
    </lineage>
</organism>
<proteinExistence type="predicted"/>
<protein>
    <recommendedName>
        <fullName evidence="5">Transmembrane protein</fullName>
    </recommendedName>
</protein>
<dbReference type="EMBL" id="RDQH01000335">
    <property type="protein sequence ID" value="RXH89441.1"/>
    <property type="molecule type" value="Genomic_DNA"/>
</dbReference>
<feature type="chain" id="PRO_5019746887" description="Transmembrane protein" evidence="2">
    <location>
        <begin position="30"/>
        <end position="91"/>
    </location>
</feature>
<evidence type="ECO:0000256" key="1">
    <source>
        <dbReference type="SAM" id="MobiDB-lite"/>
    </source>
</evidence>
<evidence type="ECO:0008006" key="5">
    <source>
        <dbReference type="Google" id="ProtNLM"/>
    </source>
</evidence>
<accession>A0A498J7Q7</accession>
<evidence type="ECO:0000256" key="2">
    <source>
        <dbReference type="SAM" id="SignalP"/>
    </source>
</evidence>
<keyword evidence="4" id="KW-1185">Reference proteome</keyword>
<dbReference type="AlphaFoldDB" id="A0A498J7Q7"/>
<feature type="region of interest" description="Disordered" evidence="1">
    <location>
        <begin position="35"/>
        <end position="65"/>
    </location>
</feature>
<gene>
    <name evidence="3" type="ORF">DVH24_031798</name>
</gene>
<feature type="signal peptide" evidence="2">
    <location>
        <begin position="1"/>
        <end position="29"/>
    </location>
</feature>
<comment type="caution">
    <text evidence="3">The sequence shown here is derived from an EMBL/GenBank/DDBJ whole genome shotgun (WGS) entry which is preliminary data.</text>
</comment>
<feature type="compositionally biased region" description="Basic residues" evidence="1">
    <location>
        <begin position="38"/>
        <end position="57"/>
    </location>
</feature>
<dbReference type="Proteomes" id="UP000290289">
    <property type="component" value="Chromosome 9"/>
</dbReference>
<evidence type="ECO:0000313" key="3">
    <source>
        <dbReference type="EMBL" id="RXH89441.1"/>
    </source>
</evidence>
<name>A0A498J7Q7_MALDO</name>
<evidence type="ECO:0000313" key="4">
    <source>
        <dbReference type="Proteomes" id="UP000290289"/>
    </source>
</evidence>
<sequence>MAREIITRQRFVVALLVVSFVLLFAAVEARPLHEHGSHVHHQVHRHPHSHREHHNPRKAASPSGGGVVNYFSDVLSLWGVKSSGPSPGVGH</sequence>